<dbReference type="InterPro" id="IPR005119">
    <property type="entry name" value="LysR_subst-bd"/>
</dbReference>
<dbReference type="Pfam" id="PF03466">
    <property type="entry name" value="LysR_substrate"/>
    <property type="match status" value="1"/>
</dbReference>
<evidence type="ECO:0000256" key="4">
    <source>
        <dbReference type="ARBA" id="ARBA00023163"/>
    </source>
</evidence>
<evidence type="ECO:0000313" key="7">
    <source>
        <dbReference type="Proteomes" id="UP000051223"/>
    </source>
</evidence>
<feature type="domain" description="HTH lysR-type" evidence="5">
    <location>
        <begin position="1"/>
        <end position="61"/>
    </location>
</feature>
<dbReference type="PANTHER" id="PTHR30346">
    <property type="entry name" value="TRANSCRIPTIONAL DUAL REGULATOR HCAR-RELATED"/>
    <property type="match status" value="1"/>
</dbReference>
<dbReference type="GO" id="GO:0003677">
    <property type="term" value="F:DNA binding"/>
    <property type="evidence" value="ECO:0007669"/>
    <property type="project" value="UniProtKB-KW"/>
</dbReference>
<dbReference type="Gene3D" id="3.40.190.10">
    <property type="entry name" value="Periplasmic binding protein-like II"/>
    <property type="match status" value="2"/>
</dbReference>
<dbReference type="CDD" id="cd05466">
    <property type="entry name" value="PBP2_LTTR_substrate"/>
    <property type="match status" value="1"/>
</dbReference>
<accession>A0A0R1YE01</accession>
<proteinExistence type="inferred from homology"/>
<dbReference type="AlphaFoldDB" id="A0A0R1YE01"/>
<dbReference type="Pfam" id="PF00126">
    <property type="entry name" value="HTH_1"/>
    <property type="match status" value="1"/>
</dbReference>
<comment type="caution">
    <text evidence="6">The sequence shown here is derived from an EMBL/GenBank/DDBJ whole genome shotgun (WGS) entry which is preliminary data.</text>
</comment>
<dbReference type="STRING" id="1423754.FC39_GL000186"/>
<sequence>MGLGMFNQIQYFISVVKNHNFTKAAEECHISQPAISQQIKELEGNLGVKLLDRKGRSFKVTPAGQYFYQHGQDIIKNLDELLRQTKEIGTQEKEPYVLRAGYLRNFGTSEFLEAVSKFSKEYPDVQVRITSSGHENLYDLLRTDRIDFAFSDLRRAPSNSYVNDFLTESHFQVIISNNKFPTDQKTITTDDLKDMPCILIVGPNEEAAEEDYYRNILGVRSTFITAQTYDEAAVMAASGQGYLLMNDRTSKLIAHQDALQTMTLLNNGKEMTQDYYAFWKANNSGFYIETFADILKEQFEK</sequence>
<evidence type="ECO:0000313" key="6">
    <source>
        <dbReference type="EMBL" id="KRM40702.1"/>
    </source>
</evidence>
<organism evidence="6 7">
    <name type="scientific">Lactobacillus hamsteri DSM 5661 = JCM 6256</name>
    <dbReference type="NCBI Taxonomy" id="1423754"/>
    <lineage>
        <taxon>Bacteria</taxon>
        <taxon>Bacillati</taxon>
        <taxon>Bacillota</taxon>
        <taxon>Bacilli</taxon>
        <taxon>Lactobacillales</taxon>
        <taxon>Lactobacillaceae</taxon>
        <taxon>Lactobacillus</taxon>
    </lineage>
</organism>
<dbReference type="InterPro" id="IPR036388">
    <property type="entry name" value="WH-like_DNA-bd_sf"/>
</dbReference>
<dbReference type="SUPFAM" id="SSF53850">
    <property type="entry name" value="Periplasmic binding protein-like II"/>
    <property type="match status" value="1"/>
</dbReference>
<keyword evidence="3" id="KW-0238">DNA-binding</keyword>
<dbReference type="InterPro" id="IPR000847">
    <property type="entry name" value="LysR_HTH_N"/>
</dbReference>
<dbReference type="InterPro" id="IPR036390">
    <property type="entry name" value="WH_DNA-bd_sf"/>
</dbReference>
<dbReference type="FunFam" id="1.10.10.10:FF:000001">
    <property type="entry name" value="LysR family transcriptional regulator"/>
    <property type="match status" value="1"/>
</dbReference>
<keyword evidence="7" id="KW-1185">Reference proteome</keyword>
<comment type="similarity">
    <text evidence="1">Belongs to the LysR transcriptional regulatory family.</text>
</comment>
<reference evidence="6 7" key="1">
    <citation type="journal article" date="2015" name="Genome Announc.">
        <title>Expanding the biotechnology potential of lactobacilli through comparative genomics of 213 strains and associated genera.</title>
        <authorList>
            <person name="Sun Z."/>
            <person name="Harris H.M."/>
            <person name="McCann A."/>
            <person name="Guo C."/>
            <person name="Argimon S."/>
            <person name="Zhang W."/>
            <person name="Yang X."/>
            <person name="Jeffery I.B."/>
            <person name="Cooney J.C."/>
            <person name="Kagawa T.F."/>
            <person name="Liu W."/>
            <person name="Song Y."/>
            <person name="Salvetti E."/>
            <person name="Wrobel A."/>
            <person name="Rasinkangas P."/>
            <person name="Parkhill J."/>
            <person name="Rea M.C."/>
            <person name="O'Sullivan O."/>
            <person name="Ritari J."/>
            <person name="Douillard F.P."/>
            <person name="Paul Ross R."/>
            <person name="Yang R."/>
            <person name="Briner A.E."/>
            <person name="Felis G.E."/>
            <person name="de Vos W.M."/>
            <person name="Barrangou R."/>
            <person name="Klaenhammer T.R."/>
            <person name="Caufield P.W."/>
            <person name="Cui Y."/>
            <person name="Zhang H."/>
            <person name="O'Toole P.W."/>
        </authorList>
    </citation>
    <scope>NUCLEOTIDE SEQUENCE [LARGE SCALE GENOMIC DNA]</scope>
    <source>
        <strain evidence="6 7">DSM 5661</strain>
    </source>
</reference>
<evidence type="ECO:0000256" key="3">
    <source>
        <dbReference type="ARBA" id="ARBA00023125"/>
    </source>
</evidence>
<dbReference type="Gene3D" id="1.10.10.10">
    <property type="entry name" value="Winged helix-like DNA-binding domain superfamily/Winged helix DNA-binding domain"/>
    <property type="match status" value="1"/>
</dbReference>
<dbReference type="PROSITE" id="PS50931">
    <property type="entry name" value="HTH_LYSR"/>
    <property type="match status" value="1"/>
</dbReference>
<dbReference type="eggNOG" id="COG0583">
    <property type="taxonomic scope" value="Bacteria"/>
</dbReference>
<name>A0A0R1YE01_9LACO</name>
<evidence type="ECO:0000256" key="2">
    <source>
        <dbReference type="ARBA" id="ARBA00023015"/>
    </source>
</evidence>
<dbReference type="GO" id="GO:0003700">
    <property type="term" value="F:DNA-binding transcription factor activity"/>
    <property type="evidence" value="ECO:0007669"/>
    <property type="project" value="InterPro"/>
</dbReference>
<dbReference type="PRINTS" id="PR00039">
    <property type="entry name" value="HTHLYSR"/>
</dbReference>
<dbReference type="PATRIC" id="fig|1423754.3.peg.197"/>
<keyword evidence="4" id="KW-0804">Transcription</keyword>
<keyword evidence="2" id="KW-0805">Transcription regulation</keyword>
<dbReference type="GO" id="GO:0032993">
    <property type="term" value="C:protein-DNA complex"/>
    <property type="evidence" value="ECO:0007669"/>
    <property type="project" value="TreeGrafter"/>
</dbReference>
<evidence type="ECO:0000259" key="5">
    <source>
        <dbReference type="PROSITE" id="PS50931"/>
    </source>
</evidence>
<dbReference type="PANTHER" id="PTHR30346:SF28">
    <property type="entry name" value="HTH-TYPE TRANSCRIPTIONAL REGULATOR CYNR"/>
    <property type="match status" value="1"/>
</dbReference>
<dbReference type="Proteomes" id="UP000051223">
    <property type="component" value="Unassembled WGS sequence"/>
</dbReference>
<evidence type="ECO:0000256" key="1">
    <source>
        <dbReference type="ARBA" id="ARBA00009437"/>
    </source>
</evidence>
<dbReference type="SUPFAM" id="SSF46785">
    <property type="entry name" value="Winged helix' DNA-binding domain"/>
    <property type="match status" value="1"/>
</dbReference>
<gene>
    <name evidence="6" type="ORF">FC39_GL000186</name>
</gene>
<protein>
    <submittedName>
        <fullName evidence="6">Transcription regulator</fullName>
    </submittedName>
</protein>
<dbReference type="EMBL" id="AZGI01000011">
    <property type="protein sequence ID" value="KRM40702.1"/>
    <property type="molecule type" value="Genomic_DNA"/>
</dbReference>